<organism evidence="3 4">
    <name type="scientific">Vanilla planifolia</name>
    <name type="common">Vanilla</name>
    <dbReference type="NCBI Taxonomy" id="51239"/>
    <lineage>
        <taxon>Eukaryota</taxon>
        <taxon>Viridiplantae</taxon>
        <taxon>Streptophyta</taxon>
        <taxon>Embryophyta</taxon>
        <taxon>Tracheophyta</taxon>
        <taxon>Spermatophyta</taxon>
        <taxon>Magnoliopsida</taxon>
        <taxon>Liliopsida</taxon>
        <taxon>Asparagales</taxon>
        <taxon>Orchidaceae</taxon>
        <taxon>Vanilloideae</taxon>
        <taxon>Vanilleae</taxon>
        <taxon>Vanilla</taxon>
    </lineage>
</organism>
<dbReference type="GO" id="GO:0005829">
    <property type="term" value="C:cytosol"/>
    <property type="evidence" value="ECO:0007669"/>
    <property type="project" value="TreeGrafter"/>
</dbReference>
<dbReference type="InterPro" id="IPR029062">
    <property type="entry name" value="Class_I_gatase-like"/>
</dbReference>
<comment type="similarity">
    <text evidence="1">Belongs to the peptidase C26 family.</text>
</comment>
<dbReference type="PROSITE" id="PS51273">
    <property type="entry name" value="GATASE_TYPE_1"/>
    <property type="match status" value="1"/>
</dbReference>
<dbReference type="InterPro" id="IPR017926">
    <property type="entry name" value="GATASE"/>
</dbReference>
<dbReference type="InterPro" id="IPR044992">
    <property type="entry name" value="ChyE-like"/>
</dbReference>
<keyword evidence="4" id="KW-1185">Reference proteome</keyword>
<proteinExistence type="inferred from homology"/>
<accession>A0A835QAL7</accession>
<gene>
    <name evidence="3" type="ORF">HPP92_018831</name>
</gene>
<dbReference type="AlphaFoldDB" id="A0A835QAL7"/>
<feature type="domain" description="Glutamine amidotransferase" evidence="2">
    <location>
        <begin position="55"/>
        <end position="192"/>
    </location>
</feature>
<dbReference type="Proteomes" id="UP000636800">
    <property type="component" value="Unassembled WGS sequence"/>
</dbReference>
<evidence type="ECO:0000259" key="2">
    <source>
        <dbReference type="Pfam" id="PF00117"/>
    </source>
</evidence>
<comment type="caution">
    <text evidence="3">The sequence shown here is derived from an EMBL/GenBank/DDBJ whole genome shotgun (WGS) entry which is preliminary data.</text>
</comment>
<dbReference type="PANTHER" id="PTHR42695:SF13">
    <property type="entry name" value="GLUTAMINE AMIDOTRANSFERASE CLASS-I FAMILY PROTEIN, EXPRESSED"/>
    <property type="match status" value="1"/>
</dbReference>
<dbReference type="Pfam" id="PF00117">
    <property type="entry name" value="GATase"/>
    <property type="match status" value="1"/>
</dbReference>
<evidence type="ECO:0000256" key="1">
    <source>
        <dbReference type="ARBA" id="ARBA00011083"/>
    </source>
</evidence>
<dbReference type="EMBL" id="JADCNL010000009">
    <property type="protein sequence ID" value="KAG0467251.1"/>
    <property type="molecule type" value="Genomic_DNA"/>
</dbReference>
<reference evidence="3 4" key="1">
    <citation type="journal article" date="2020" name="Nat. Food">
        <title>A phased Vanilla planifolia genome enables genetic improvement of flavour and production.</title>
        <authorList>
            <person name="Hasing T."/>
            <person name="Tang H."/>
            <person name="Brym M."/>
            <person name="Khazi F."/>
            <person name="Huang T."/>
            <person name="Chambers A.H."/>
        </authorList>
    </citation>
    <scope>NUCLEOTIDE SEQUENCE [LARGE SCALE GENOMIC DNA]</scope>
    <source>
        <tissue evidence="3">Leaf</tissue>
    </source>
</reference>
<dbReference type="Gene3D" id="3.40.50.880">
    <property type="match status" value="1"/>
</dbReference>
<dbReference type="CDD" id="cd01741">
    <property type="entry name" value="GATase1_1"/>
    <property type="match status" value="1"/>
</dbReference>
<dbReference type="PANTHER" id="PTHR42695">
    <property type="entry name" value="GLUTAMINE AMIDOTRANSFERASE YLR126C-RELATED"/>
    <property type="match status" value="1"/>
</dbReference>
<dbReference type="SUPFAM" id="SSF52317">
    <property type="entry name" value="Class I glutamine amidotransferase-like"/>
    <property type="match status" value="1"/>
</dbReference>
<evidence type="ECO:0000313" key="3">
    <source>
        <dbReference type="EMBL" id="KAG0467251.1"/>
    </source>
</evidence>
<name>A0A835QAL7_VANPL</name>
<sequence length="245" mass="27490">MGMEGKKRFAVLLCAEDPDYVKKTYGGYLKVFTALLEDEGEIWDAFRVTKGELPAEEEIEIYDGFVVTGSASDAHADEAWILNLLAFLRRLHALQKRILGICFGHQILSRALGGSIGRASNGWDIGVTCIHRSARANKLLIPPHLPVIQCHRDEVFDLPPHVEVLARSEKTGIEMFRCGDHIMGIQGHPEYTKDILLFLTDRLLQHNVIQASHAKAVKEVLNVREPDREAWERICKGFLKGGLVL</sequence>
<evidence type="ECO:0000313" key="4">
    <source>
        <dbReference type="Proteomes" id="UP000636800"/>
    </source>
</evidence>
<protein>
    <recommendedName>
        <fullName evidence="2">Glutamine amidotransferase domain-containing protein</fullName>
    </recommendedName>
</protein>